<keyword evidence="1" id="KW-0812">Transmembrane</keyword>
<evidence type="ECO:0000313" key="2">
    <source>
        <dbReference type="EMBL" id="RCK68726.1"/>
    </source>
</evidence>
<dbReference type="AlphaFoldDB" id="A0A367YS62"/>
<evidence type="ECO:0008006" key="4">
    <source>
        <dbReference type="Google" id="ProtNLM"/>
    </source>
</evidence>
<proteinExistence type="predicted"/>
<dbReference type="Proteomes" id="UP000252770">
    <property type="component" value="Unassembled WGS sequence"/>
</dbReference>
<keyword evidence="1" id="KW-1133">Transmembrane helix</keyword>
<gene>
    <name evidence="2" type="ORF">DT076_14155</name>
</gene>
<sequence length="209" mass="21193">MSPAARRAVDGPRPSQLWKPVLALALAVLLGMTGYTSWAYWQDTAEVRTGSFTAGGLDLQLDTGGAVGLGTEYPKTSIAADDLLPGETLAHSLTVHNVSSAAATYGATVQRGSTWGYDGSSITFRLFAGSPDTSDTSYPRQQTCSGSPLGAQTFVPASATSVIGTPRALAPGGSEALCVLVGLDAASADVNQGAQGTLTLVLTATQAVG</sequence>
<dbReference type="InterPro" id="IPR023833">
    <property type="entry name" value="Signal_pept_SipW-depend-type"/>
</dbReference>
<comment type="caution">
    <text evidence="2">The sequence shown here is derived from an EMBL/GenBank/DDBJ whole genome shotgun (WGS) entry which is preliminary data.</text>
</comment>
<reference evidence="2 3" key="1">
    <citation type="submission" date="2018-07" db="EMBL/GenBank/DDBJ databases">
        <title>Desertimonas flava gen. nov. sp. nov.</title>
        <authorList>
            <person name="Liu S."/>
        </authorList>
    </citation>
    <scope>NUCLEOTIDE SEQUENCE [LARGE SCALE GENOMIC DNA]</scope>
    <source>
        <strain evidence="2 3">16Sb5-5</strain>
    </source>
</reference>
<dbReference type="EMBL" id="QOUI01000009">
    <property type="protein sequence ID" value="RCK68726.1"/>
    <property type="molecule type" value="Genomic_DNA"/>
</dbReference>
<name>A0A367YS62_9ACTN</name>
<organism evidence="2 3">
    <name type="scientific">Desertihabitans brevis</name>
    <dbReference type="NCBI Taxonomy" id="2268447"/>
    <lineage>
        <taxon>Bacteria</taxon>
        <taxon>Bacillati</taxon>
        <taxon>Actinomycetota</taxon>
        <taxon>Actinomycetes</taxon>
        <taxon>Propionibacteriales</taxon>
        <taxon>Propionibacteriaceae</taxon>
        <taxon>Desertihabitans</taxon>
    </lineage>
</organism>
<dbReference type="NCBIfam" id="TIGR04088">
    <property type="entry name" value="cognate_SipW"/>
    <property type="match status" value="1"/>
</dbReference>
<keyword evidence="3" id="KW-1185">Reference proteome</keyword>
<feature type="transmembrane region" description="Helical" evidence="1">
    <location>
        <begin position="21"/>
        <end position="41"/>
    </location>
</feature>
<protein>
    <recommendedName>
        <fullName evidence="4">Ribosomally synthesized peptide with SipW-like signal peptide</fullName>
    </recommendedName>
</protein>
<evidence type="ECO:0000313" key="3">
    <source>
        <dbReference type="Proteomes" id="UP000252770"/>
    </source>
</evidence>
<dbReference type="RefSeq" id="WP_114127352.1">
    <property type="nucleotide sequence ID" value="NZ_QOUI01000009.1"/>
</dbReference>
<keyword evidence="1" id="KW-0472">Membrane</keyword>
<evidence type="ECO:0000256" key="1">
    <source>
        <dbReference type="SAM" id="Phobius"/>
    </source>
</evidence>
<dbReference type="InterPro" id="IPR022121">
    <property type="entry name" value="Peptidase_M73_camelysin"/>
</dbReference>
<accession>A0A367YS62</accession>
<dbReference type="Pfam" id="PF12389">
    <property type="entry name" value="Peptidase_M73"/>
    <property type="match status" value="1"/>
</dbReference>